<dbReference type="Proteomes" id="UP000186143">
    <property type="component" value="Unassembled WGS sequence"/>
</dbReference>
<sequence length="218" mass="22468">MDHNDRQTIDGLFNRLAEAERQAGPMDKEADSFIHDKIARQPAAPYLMAQTIVVQEQALAMAEQRIAELEHQASQAQQAPAGGGGFFSSLFGGASAARTAPPRSPAQGGANPWSNQPGRQTAYGQPQGYGQGMQGQPQGAWGQAQPAQRAGGGFMAGAAQTAMGVAGGMLLGSAISSMFSDPAQAAEAAAGDALQETGLQDARMEDMGDFGGGDDMEV</sequence>
<proteinExistence type="predicted"/>
<protein>
    <recommendedName>
        <fullName evidence="5">DUF2076 domain-containing protein</fullName>
    </recommendedName>
</protein>
<reference evidence="3 4" key="1">
    <citation type="submission" date="2016-09" db="EMBL/GenBank/DDBJ databases">
        <title>Rhizobium sp. nov., a novel species isolated from the rice rhizosphere.</title>
        <authorList>
            <person name="Zhao J."/>
            <person name="Zhang X."/>
        </authorList>
    </citation>
    <scope>NUCLEOTIDE SEQUENCE [LARGE SCALE GENOMIC DNA]</scope>
    <source>
        <strain evidence="3 4">MH17</strain>
    </source>
</reference>
<keyword evidence="1" id="KW-0175">Coiled coil</keyword>
<name>A0A1Q9AIG1_9HYPH</name>
<comment type="caution">
    <text evidence="3">The sequence shown here is derived from an EMBL/GenBank/DDBJ whole genome shotgun (WGS) entry which is preliminary data.</text>
</comment>
<dbReference type="InterPro" id="IPR018648">
    <property type="entry name" value="DUF2076"/>
</dbReference>
<feature type="region of interest" description="Disordered" evidence="2">
    <location>
        <begin position="90"/>
        <end position="150"/>
    </location>
</feature>
<evidence type="ECO:0000256" key="2">
    <source>
        <dbReference type="SAM" id="MobiDB-lite"/>
    </source>
</evidence>
<evidence type="ECO:0008006" key="5">
    <source>
        <dbReference type="Google" id="ProtNLM"/>
    </source>
</evidence>
<gene>
    <name evidence="3" type="ORF">BJF92_16740</name>
</gene>
<feature type="coiled-coil region" evidence="1">
    <location>
        <begin position="52"/>
        <end position="79"/>
    </location>
</feature>
<evidence type="ECO:0000313" key="4">
    <source>
        <dbReference type="Proteomes" id="UP000186143"/>
    </source>
</evidence>
<dbReference type="AlphaFoldDB" id="A0A1Q9AIG1"/>
<accession>A0A1Q9AIG1</accession>
<dbReference type="EMBL" id="MKIO01000030">
    <property type="protein sequence ID" value="OLP55046.1"/>
    <property type="molecule type" value="Genomic_DNA"/>
</dbReference>
<evidence type="ECO:0000256" key="1">
    <source>
        <dbReference type="SAM" id="Coils"/>
    </source>
</evidence>
<dbReference type="STRING" id="1672749.BJF92_16740"/>
<feature type="region of interest" description="Disordered" evidence="2">
    <location>
        <begin position="189"/>
        <end position="218"/>
    </location>
</feature>
<feature type="compositionally biased region" description="Low complexity" evidence="2">
    <location>
        <begin position="90"/>
        <end position="101"/>
    </location>
</feature>
<dbReference type="Pfam" id="PF09849">
    <property type="entry name" value="DUF2076"/>
    <property type="match status" value="1"/>
</dbReference>
<organism evidence="3 4">
    <name type="scientific">Xaviernesmea rhizosphaerae</name>
    <dbReference type="NCBI Taxonomy" id="1672749"/>
    <lineage>
        <taxon>Bacteria</taxon>
        <taxon>Pseudomonadati</taxon>
        <taxon>Pseudomonadota</taxon>
        <taxon>Alphaproteobacteria</taxon>
        <taxon>Hyphomicrobiales</taxon>
        <taxon>Rhizobiaceae</taxon>
        <taxon>Rhizobium/Agrobacterium group</taxon>
        <taxon>Xaviernesmea</taxon>
    </lineage>
</organism>
<dbReference type="RefSeq" id="WP_075635084.1">
    <property type="nucleotide sequence ID" value="NZ_MKIO01000030.1"/>
</dbReference>
<dbReference type="OrthoDB" id="122910at2"/>
<feature type="compositionally biased region" description="Low complexity" evidence="2">
    <location>
        <begin position="134"/>
        <end position="149"/>
    </location>
</feature>
<evidence type="ECO:0000313" key="3">
    <source>
        <dbReference type="EMBL" id="OLP55046.1"/>
    </source>
</evidence>